<dbReference type="PANTHER" id="PTHR45947">
    <property type="entry name" value="SULFOQUINOVOSYL TRANSFERASE SQD2"/>
    <property type="match status" value="1"/>
</dbReference>
<dbReference type="SUPFAM" id="SSF53756">
    <property type="entry name" value="UDP-Glycosyltransferase/glycogen phosphorylase"/>
    <property type="match status" value="1"/>
</dbReference>
<proteinExistence type="predicted"/>
<dbReference type="Gene3D" id="3.40.50.2000">
    <property type="entry name" value="Glycogen Phosphorylase B"/>
    <property type="match status" value="2"/>
</dbReference>
<evidence type="ECO:0000313" key="4">
    <source>
        <dbReference type="Proteomes" id="UP001303701"/>
    </source>
</evidence>
<gene>
    <name evidence="3" type="ORF">RI196_02845</name>
</gene>
<dbReference type="Pfam" id="PF13439">
    <property type="entry name" value="Glyco_transf_4"/>
    <property type="match status" value="1"/>
</dbReference>
<feature type="domain" description="Glycosyl transferase family 1" evidence="1">
    <location>
        <begin position="196"/>
        <end position="357"/>
    </location>
</feature>
<dbReference type="InterPro" id="IPR050194">
    <property type="entry name" value="Glycosyltransferase_grp1"/>
</dbReference>
<accession>A0ABY9WCG5</accession>
<dbReference type="GeneID" id="301124879"/>
<organism evidence="3 4">
    <name type="scientific">Aeribacillus composti</name>
    <dbReference type="NCBI Taxonomy" id="1868734"/>
    <lineage>
        <taxon>Bacteria</taxon>
        <taxon>Bacillati</taxon>
        <taxon>Bacillota</taxon>
        <taxon>Bacilli</taxon>
        <taxon>Bacillales</taxon>
        <taxon>Bacillaceae</taxon>
        <taxon>Aeribacillus</taxon>
    </lineage>
</organism>
<dbReference type="InterPro" id="IPR028098">
    <property type="entry name" value="Glyco_trans_4-like_N"/>
</dbReference>
<sequence>MKKFRVAVLSDNPSTKDPRIWRITKTLAELGYEVTLFCQKEKGDREYDYIENVHIRRVLDYKLGTSVLIDKYLIAHFQLREALLKEERFDIFHCHDPETWPMGYLMAREQKAKWIADSHEYFPDYIEKRYYGNDINKYKTAVQLTKNRGNYIRYADGIITVSEQTLNVLSEEYCLTCPKTVIYNTRHSDDVISDCKQKIRQELGLKEQLKYLVFAGNIMPDRGIDTIIEMVKLMPSHYKLVIIGDGLSVDCVERESKISDKIIYLGRLDYKDLIKYVYACDGYLYFPHHYGENMLGNYKYTIPNKLFDAIFSDIPFFTYDGFAFSECVKKFGVGIVYPVELDLISIANDIVDKLENHTFAKESFSKAKSYYSWENQKYNLDNLYKQILLDKFEKEEHNEEFASTK</sequence>
<dbReference type="EMBL" id="CP134501">
    <property type="protein sequence ID" value="WNF33643.1"/>
    <property type="molecule type" value="Genomic_DNA"/>
</dbReference>
<reference evidence="3 4" key="1">
    <citation type="submission" date="2023-09" db="EMBL/GenBank/DDBJ databases">
        <title>Different Types of Thermotolerant Ring-Cleaving Dioxygenases derived from Aeribacillus composti HB-1 applied for multiple aromatic hydrocarbons removal.</title>
        <authorList>
            <person name="Cao L."/>
            <person name="Li M."/>
            <person name="Ma T."/>
        </authorList>
    </citation>
    <scope>NUCLEOTIDE SEQUENCE [LARGE SCALE GENOMIC DNA]</scope>
    <source>
        <strain evidence="3 4">HB-1</strain>
    </source>
</reference>
<dbReference type="EC" id="2.4.-.-" evidence="3"/>
<name>A0ABY9WCG5_9BACI</name>
<dbReference type="GO" id="GO:0016757">
    <property type="term" value="F:glycosyltransferase activity"/>
    <property type="evidence" value="ECO:0007669"/>
    <property type="project" value="UniProtKB-KW"/>
</dbReference>
<protein>
    <submittedName>
        <fullName evidence="3">Glycosyltransferase</fullName>
        <ecNumber evidence="3">2.4.-.-</ecNumber>
    </submittedName>
</protein>
<dbReference type="RefSeq" id="WP_311066857.1">
    <property type="nucleotide sequence ID" value="NZ_CP134501.1"/>
</dbReference>
<dbReference type="Proteomes" id="UP001303701">
    <property type="component" value="Chromosome"/>
</dbReference>
<keyword evidence="4" id="KW-1185">Reference proteome</keyword>
<evidence type="ECO:0000259" key="2">
    <source>
        <dbReference type="Pfam" id="PF13439"/>
    </source>
</evidence>
<keyword evidence="3" id="KW-0328">Glycosyltransferase</keyword>
<dbReference type="Pfam" id="PF00534">
    <property type="entry name" value="Glycos_transf_1"/>
    <property type="match status" value="1"/>
</dbReference>
<keyword evidence="3" id="KW-0808">Transferase</keyword>
<dbReference type="PANTHER" id="PTHR45947:SF3">
    <property type="entry name" value="SULFOQUINOVOSYL TRANSFERASE SQD2"/>
    <property type="match status" value="1"/>
</dbReference>
<dbReference type="InterPro" id="IPR001296">
    <property type="entry name" value="Glyco_trans_1"/>
</dbReference>
<feature type="domain" description="Glycosyltransferase subfamily 4-like N-terminal" evidence="2">
    <location>
        <begin position="20"/>
        <end position="184"/>
    </location>
</feature>
<evidence type="ECO:0000313" key="3">
    <source>
        <dbReference type="EMBL" id="WNF33643.1"/>
    </source>
</evidence>
<evidence type="ECO:0000259" key="1">
    <source>
        <dbReference type="Pfam" id="PF00534"/>
    </source>
</evidence>